<gene>
    <name evidence="5" type="ordered locus">Isop_3249</name>
</gene>
<dbReference type="KEGG" id="ipa:Isop_3249"/>
<feature type="region of interest" description="Disordered" evidence="4">
    <location>
        <begin position="1345"/>
        <end position="1364"/>
    </location>
</feature>
<dbReference type="InterPro" id="IPR011990">
    <property type="entry name" value="TPR-like_helical_dom_sf"/>
</dbReference>
<organism evidence="5 6">
    <name type="scientific">Isosphaera pallida (strain ATCC 43644 / DSM 9630 / IS1B)</name>
    <dbReference type="NCBI Taxonomy" id="575540"/>
    <lineage>
        <taxon>Bacteria</taxon>
        <taxon>Pseudomonadati</taxon>
        <taxon>Planctomycetota</taxon>
        <taxon>Planctomycetia</taxon>
        <taxon>Isosphaerales</taxon>
        <taxon>Isosphaeraceae</taxon>
        <taxon>Isosphaera</taxon>
    </lineage>
</organism>
<feature type="region of interest" description="Disordered" evidence="4">
    <location>
        <begin position="980"/>
        <end position="1005"/>
    </location>
</feature>
<feature type="region of interest" description="Disordered" evidence="4">
    <location>
        <begin position="1026"/>
        <end position="1077"/>
    </location>
</feature>
<evidence type="ECO:0000313" key="5">
    <source>
        <dbReference type="EMBL" id="ADV63811.1"/>
    </source>
</evidence>
<dbReference type="eggNOG" id="COG0457">
    <property type="taxonomic scope" value="Bacteria"/>
</dbReference>
<dbReference type="STRING" id="575540.Isop_3249"/>
<evidence type="ECO:0008006" key="7">
    <source>
        <dbReference type="Google" id="ProtNLM"/>
    </source>
</evidence>
<dbReference type="InParanoid" id="E8R558"/>
<evidence type="ECO:0000256" key="4">
    <source>
        <dbReference type="SAM" id="MobiDB-lite"/>
    </source>
</evidence>
<dbReference type="Pfam" id="PF13181">
    <property type="entry name" value="TPR_8"/>
    <property type="match status" value="1"/>
</dbReference>
<feature type="repeat" description="TPR" evidence="3">
    <location>
        <begin position="71"/>
        <end position="104"/>
    </location>
</feature>
<dbReference type="HOGENOM" id="CLU_256768_0_0_0"/>
<dbReference type="PANTHER" id="PTHR45641">
    <property type="entry name" value="TETRATRICOPEPTIDE REPEAT PROTEIN (AFU_ORTHOLOGUE AFUA_6G03870)"/>
    <property type="match status" value="1"/>
</dbReference>
<reference evidence="5 6" key="2">
    <citation type="journal article" date="2011" name="Stand. Genomic Sci.">
        <title>Complete genome sequence of Isosphaera pallida type strain (IS1B).</title>
        <authorList>
            <consortium name="US DOE Joint Genome Institute (JGI-PGF)"/>
            <person name="Goker M."/>
            <person name="Cleland D."/>
            <person name="Saunders E."/>
            <person name="Lapidus A."/>
            <person name="Nolan M."/>
            <person name="Lucas S."/>
            <person name="Hammon N."/>
            <person name="Deshpande S."/>
            <person name="Cheng J.F."/>
            <person name="Tapia R."/>
            <person name="Han C."/>
            <person name="Goodwin L."/>
            <person name="Pitluck S."/>
            <person name="Liolios K."/>
            <person name="Pagani I."/>
            <person name="Ivanova N."/>
            <person name="Mavromatis K."/>
            <person name="Pati A."/>
            <person name="Chen A."/>
            <person name="Palaniappan K."/>
            <person name="Land M."/>
            <person name="Hauser L."/>
            <person name="Chang Y.J."/>
            <person name="Jeffries C.D."/>
            <person name="Detter J.C."/>
            <person name="Beck B."/>
            <person name="Woyke T."/>
            <person name="Bristow J."/>
            <person name="Eisen J.A."/>
            <person name="Markowitz V."/>
            <person name="Hugenholtz P."/>
            <person name="Kyrpides N.C."/>
            <person name="Klenk H.P."/>
        </authorList>
    </citation>
    <scope>NUCLEOTIDE SEQUENCE [LARGE SCALE GENOMIC DNA]</scope>
    <source>
        <strain evidence="6">ATCC 43644 / DSM 9630 / IS1B</strain>
    </source>
</reference>
<keyword evidence="1" id="KW-0677">Repeat</keyword>
<feature type="repeat" description="TPR" evidence="3">
    <location>
        <begin position="406"/>
        <end position="439"/>
    </location>
</feature>
<sequence>MGWLGKPSKANATQTGVRANRGDSLRDQADHHLIQGVAMANAGRWDEALILLRAAAELVAATTGAESLESARVLHNLANVHWMKGDRAQAIELYRRSLAMRRRHLGSDHPDTLVWSRRLLPLLEAVGAFEEARDLADDLVARIERWEGDSPSVVLSIRVAHARLRWNTPQGEVSFQAARRLAEARPDPASGWSSLSEALDWAEALEGLAALEEHHEATQVARIRSDAEQAGVAVESSSSGSERGEWMRRRAYETRRAIGLEDGDSRQMAVLTRLVETARRQRRWEDVVVWGGRVLAAARSYGVASSQAIVAVIEALIAAEHARGRPASARSLAWIHLQDRLAPQGVLDLQRLRAPLELALCCWAAGDLESARDWFASLRDRLDAASVCPPDADAPPSTDPWAHARFQIWSGLGRVAWELGEVETARDAFNRALELQNQGSDPHAPDRLNALERLAWAHLLAPGTNPDPSSDPAGLFDHLIEARRARVEALEAEIPAGSPGERDTRWMAWAMALEGRIAVHLRRGEIAHAETLAQRLAELMSRNWGASGLPTLFVLLRLARRFAEVGAFDQARRWLNHLGGDSARGDALLAMLPALPTLPRRAIGCEADRLAQQLARVDNPAHLPWINDWRVAWKGAAREAAWIQCRLSDHHRAQRLQWLKARVWIEDRHARLASHHRLASSAAVGPFPELAEETRRLRDAERRAQRLIRDWRRSVGWPETPPTASELAAVLPDETVFVELSRVASTTRRNVDFEADPEANLASDSDSPSEPHLVAFVTRRDSVDLEGDDAPFTSATVRIDLGPAIPLEHLARRWLESLNDPSPIAAAVSTSPPATTAASIASPIGHSLEHLERERDERVPCGNLSARPAALGLGLVPWAAAPLQTNHRVPQTNADVASPEALAWALAVGLWAPLAGLVREAETVLIAPPDEASDPWLVLPWADLPDPTDPDRQPLGRRQTVVVVPSARRVASWSFRLDGAAPFDRRPRPRTANRHLEPEPQGRGLLTVAAPQPSLRSGAGTVLRQEGTAHASDRGCEPSPSIPHASLAHASRQCFPSSATPPPPTTAKREQEWSEPTAAFDSQRLLRQLHYRPGSQAEAMMLANAARKAGLEGPIVELRGGAAQREAILGALAGKRYVHLALPAVGLPWRTHGPDPAAIPWSPEFEPTPGRPLAALVASGAADAPPDPLTGEPDLRPYLITAEDLAACDLGGCDLVVLSIWFHPEQPPAITGGVASDLVDALVRAGARRVLLSSSPAPHDATIGFLGRLAEALWSRGLPVPQAVRHAQQTLDAPLGDRGRRSLWTLLVNHPDGLAPAGPASQRQPRSSRGCDPVALPLGRGVVTSLVSTTTKTHREPPALSRPE</sequence>
<dbReference type="OrthoDB" id="220792at2"/>
<dbReference type="PROSITE" id="PS50005">
    <property type="entry name" value="TPR"/>
    <property type="match status" value="2"/>
</dbReference>
<evidence type="ECO:0000256" key="3">
    <source>
        <dbReference type="PROSITE-ProRule" id="PRU00339"/>
    </source>
</evidence>
<feature type="region of interest" description="Disordered" evidence="4">
    <location>
        <begin position="1"/>
        <end position="23"/>
    </location>
</feature>
<dbReference type="Pfam" id="PF13424">
    <property type="entry name" value="TPR_12"/>
    <property type="match status" value="1"/>
</dbReference>
<keyword evidence="6" id="KW-1185">Reference proteome</keyword>
<dbReference type="Gene3D" id="1.25.40.10">
    <property type="entry name" value="Tetratricopeptide repeat domain"/>
    <property type="match status" value="2"/>
</dbReference>
<dbReference type="Proteomes" id="UP000008631">
    <property type="component" value="Chromosome"/>
</dbReference>
<keyword evidence="2 3" id="KW-0802">TPR repeat</keyword>
<dbReference type="InterPro" id="IPR019734">
    <property type="entry name" value="TPR_rpt"/>
</dbReference>
<evidence type="ECO:0000256" key="2">
    <source>
        <dbReference type="ARBA" id="ARBA00022803"/>
    </source>
</evidence>
<name>E8R558_ISOPI</name>
<evidence type="ECO:0000313" key="6">
    <source>
        <dbReference type="Proteomes" id="UP000008631"/>
    </source>
</evidence>
<protein>
    <recommendedName>
        <fullName evidence="7">Tetratricopeptide TPR_1 repeat-containing protein</fullName>
    </recommendedName>
</protein>
<reference key="1">
    <citation type="submission" date="2010-11" db="EMBL/GenBank/DDBJ databases">
        <title>The complete sequence of chromosome of Isophaera pallida ATCC 43644.</title>
        <authorList>
            <consortium name="US DOE Joint Genome Institute (JGI-PGF)"/>
            <person name="Lucas S."/>
            <person name="Copeland A."/>
            <person name="Lapidus A."/>
            <person name="Bruce D."/>
            <person name="Goodwin L."/>
            <person name="Pitluck S."/>
            <person name="Kyrpides N."/>
            <person name="Mavromatis K."/>
            <person name="Pagani I."/>
            <person name="Ivanova N."/>
            <person name="Saunders E."/>
            <person name="Brettin T."/>
            <person name="Detter J.C."/>
            <person name="Han C."/>
            <person name="Tapia R."/>
            <person name="Land M."/>
            <person name="Hauser L."/>
            <person name="Markowitz V."/>
            <person name="Cheng J.-F."/>
            <person name="Hugenholtz P."/>
            <person name="Woyke T."/>
            <person name="Wu D."/>
            <person name="Eisen J.A."/>
        </authorList>
    </citation>
    <scope>NUCLEOTIDE SEQUENCE</scope>
    <source>
        <strain>ATCC 43644</strain>
    </source>
</reference>
<dbReference type="SMART" id="SM00028">
    <property type="entry name" value="TPR"/>
    <property type="match status" value="3"/>
</dbReference>
<dbReference type="SUPFAM" id="SSF48452">
    <property type="entry name" value="TPR-like"/>
    <property type="match status" value="1"/>
</dbReference>
<dbReference type="EMBL" id="CP002353">
    <property type="protein sequence ID" value="ADV63811.1"/>
    <property type="molecule type" value="Genomic_DNA"/>
</dbReference>
<feature type="region of interest" description="Disordered" evidence="4">
    <location>
        <begin position="1315"/>
        <end position="1336"/>
    </location>
</feature>
<proteinExistence type="predicted"/>
<feature type="compositionally biased region" description="Basic and acidic residues" evidence="4">
    <location>
        <begin position="1353"/>
        <end position="1364"/>
    </location>
</feature>
<dbReference type="PANTHER" id="PTHR45641:SF19">
    <property type="entry name" value="NEPHROCYSTIN-3"/>
    <property type="match status" value="1"/>
</dbReference>
<evidence type="ECO:0000256" key="1">
    <source>
        <dbReference type="ARBA" id="ARBA00022737"/>
    </source>
</evidence>
<accession>E8R558</accession>